<keyword evidence="3" id="KW-1185">Reference proteome</keyword>
<dbReference type="Pfam" id="PF08388">
    <property type="entry name" value="GIIM"/>
    <property type="match status" value="1"/>
</dbReference>
<reference evidence="3" key="1">
    <citation type="submission" date="2012-06" db="EMBL/GenBank/DDBJ databases">
        <title>Complete sequence of Desulfitobacterium dehalogenans ATCC 51507.</title>
        <authorList>
            <person name="Lucas S."/>
            <person name="Han J."/>
            <person name="Lapidus A."/>
            <person name="Cheng J.-F."/>
            <person name="Goodwin L."/>
            <person name="Pitluck S."/>
            <person name="Peters L."/>
            <person name="Ovchinnikova G."/>
            <person name="Teshima H."/>
            <person name="Detter J.C."/>
            <person name="Han C."/>
            <person name="Tapia R."/>
            <person name="Land M."/>
            <person name="Hauser L."/>
            <person name="Kyrpides N."/>
            <person name="Ivanova N."/>
            <person name="Pagani I."/>
            <person name="Kruse T."/>
            <person name="de Vos W.M."/>
            <person name="Smidt H."/>
            <person name="Woyke T."/>
        </authorList>
    </citation>
    <scope>NUCLEOTIDE SEQUENCE [LARGE SCALE GENOMIC DNA]</scope>
    <source>
        <strain evidence="3">ATCC 51507 / DSM 9161 / JW/IU-DC1</strain>
    </source>
</reference>
<dbReference type="AlphaFoldDB" id="I4A4X5"/>
<dbReference type="InterPro" id="IPR013597">
    <property type="entry name" value="Mat_intron_G2"/>
</dbReference>
<gene>
    <name evidence="2" type="ordered locus">Desde_0552</name>
</gene>
<name>I4A4X5_DESDJ</name>
<evidence type="ECO:0000313" key="3">
    <source>
        <dbReference type="Proteomes" id="UP000006053"/>
    </source>
</evidence>
<dbReference type="OrthoDB" id="9793236at2"/>
<dbReference type="Proteomes" id="UP000006053">
    <property type="component" value="Chromosome"/>
</dbReference>
<evidence type="ECO:0000313" key="2">
    <source>
        <dbReference type="EMBL" id="AFL99009.1"/>
    </source>
</evidence>
<dbReference type="EMBL" id="CP003348">
    <property type="protein sequence ID" value="AFL99009.1"/>
    <property type="molecule type" value="Genomic_DNA"/>
</dbReference>
<feature type="domain" description="Group II intron maturase-specific" evidence="1">
    <location>
        <begin position="28"/>
        <end position="96"/>
    </location>
</feature>
<sequence length="119" mass="14223">MHLIFKLNSTPSLGKVEFSLEKLKDGIYAEMNDWIRTNRHLPVRTMIAETNAKLRGHYQYYGITDNSKSIKTYYYRALKALFKWLNRRSQKRSYTWEGFNNLLKVFPLIQPRIRVSIYG</sequence>
<dbReference type="HOGENOM" id="CLU_2232846_0_0_9"/>
<dbReference type="STRING" id="756499.Desde_0552"/>
<organism evidence="2 3">
    <name type="scientific">Desulfitobacterium dehalogenans (strain ATCC 51507 / DSM 9161 / JW/IU-DC1)</name>
    <dbReference type="NCBI Taxonomy" id="756499"/>
    <lineage>
        <taxon>Bacteria</taxon>
        <taxon>Bacillati</taxon>
        <taxon>Bacillota</taxon>
        <taxon>Clostridia</taxon>
        <taxon>Eubacteriales</taxon>
        <taxon>Desulfitobacteriaceae</taxon>
        <taxon>Desulfitobacterium</taxon>
    </lineage>
</organism>
<dbReference type="eggNOG" id="COG3344">
    <property type="taxonomic scope" value="Bacteria"/>
</dbReference>
<accession>I4A4X5</accession>
<dbReference type="KEGG" id="ddh:Desde_0552"/>
<proteinExistence type="predicted"/>
<reference evidence="2 3" key="2">
    <citation type="journal article" date="2015" name="J. Bacteriol.">
        <title>Genomic, proteomic, and biochemical analysis of the organohalide respiratory pathway in Desulfitobacterium dehalogenans.</title>
        <authorList>
            <person name="Kruse T."/>
            <person name="van de Pas B.A."/>
            <person name="Atteia A."/>
            <person name="Krab K."/>
            <person name="Hagen W.R."/>
            <person name="Goodwin L."/>
            <person name="Chain P."/>
            <person name="Boeren S."/>
            <person name="Maphosa F."/>
            <person name="Schraa G."/>
            <person name="de Vos W.M."/>
            <person name="van der Oost J."/>
            <person name="Smidt H."/>
            <person name="Stams A.J."/>
        </authorList>
    </citation>
    <scope>NUCLEOTIDE SEQUENCE [LARGE SCALE GENOMIC DNA]</scope>
    <source>
        <strain evidence="3">ATCC 51507 / DSM 9161 / JW/IU-DC1</strain>
    </source>
</reference>
<evidence type="ECO:0000259" key="1">
    <source>
        <dbReference type="Pfam" id="PF08388"/>
    </source>
</evidence>
<protein>
    <submittedName>
        <fullName evidence="2">Group II intron maturase family protein</fullName>
    </submittedName>
</protein>